<dbReference type="InterPro" id="IPR036922">
    <property type="entry name" value="Rieske_2Fe-2S_sf"/>
</dbReference>
<keyword evidence="8" id="KW-0285">Flavoprotein</keyword>
<dbReference type="InterPro" id="IPR036136">
    <property type="entry name" value="Nit/Sulf_reduc_fer-like_dom_sf"/>
</dbReference>
<comment type="cofactor">
    <cofactor evidence="16">
        <name>[2Fe-2S] cluster</name>
        <dbReference type="ChEBI" id="CHEBI:190135"/>
    </cofactor>
</comment>
<dbReference type="Gene3D" id="1.10.10.1100">
    <property type="entry name" value="BFD-like [2Fe-2S]-binding domain"/>
    <property type="match status" value="1"/>
</dbReference>
<dbReference type="eggNOG" id="KOG1346">
    <property type="taxonomic scope" value="Eukaryota"/>
</dbReference>
<dbReference type="InterPro" id="IPR023753">
    <property type="entry name" value="FAD/NAD-binding_dom"/>
</dbReference>
<evidence type="ECO:0000256" key="16">
    <source>
        <dbReference type="ARBA" id="ARBA00034078"/>
    </source>
</evidence>
<dbReference type="PRINTS" id="PR00397">
    <property type="entry name" value="SIROHAEM"/>
</dbReference>
<dbReference type="UniPathway" id="UPA00653"/>
<keyword evidence="15" id="KW-0534">Nitrate assimilation</keyword>
<dbReference type="SUPFAM" id="SSF50022">
    <property type="entry name" value="ISP domain"/>
    <property type="match status" value="1"/>
</dbReference>
<dbReference type="InterPro" id="IPR006066">
    <property type="entry name" value="NO2/SO3_Rdtase_FeS/sirohaem_BS"/>
</dbReference>
<dbReference type="AlphaFoldDB" id="A0A061H1J4"/>
<dbReference type="NCBIfam" id="TIGR02378">
    <property type="entry name" value="nirD_assim_sml"/>
    <property type="match status" value="1"/>
</dbReference>
<feature type="region of interest" description="Disordered" evidence="17">
    <location>
        <begin position="21"/>
        <end position="43"/>
    </location>
</feature>
<comment type="cofactor">
    <cofactor evidence="2">
        <name>[4Fe-4S] cluster</name>
        <dbReference type="ChEBI" id="CHEBI:49883"/>
    </cofactor>
</comment>
<evidence type="ECO:0000256" key="12">
    <source>
        <dbReference type="ARBA" id="ARBA00023002"/>
    </source>
</evidence>
<evidence type="ECO:0000256" key="4">
    <source>
        <dbReference type="ARBA" id="ARBA00005096"/>
    </source>
</evidence>
<evidence type="ECO:0000313" key="20">
    <source>
        <dbReference type="Proteomes" id="UP000053664"/>
    </source>
</evidence>
<dbReference type="Pfam" id="PF07992">
    <property type="entry name" value="Pyr_redox_2"/>
    <property type="match status" value="1"/>
</dbReference>
<dbReference type="OrthoDB" id="432169at2759"/>
<reference evidence="19 20" key="1">
    <citation type="journal article" date="2013" name="Plant Cell">
        <title>The transition from a phytopathogenic smut ancestor to an anamorphic biocontrol agent deciphered by comparative whole-genome analysis.</title>
        <authorList>
            <person name="Lefebvre F."/>
            <person name="Joly D.L."/>
            <person name="Labbe C."/>
            <person name="Teichmann B."/>
            <person name="Linning R."/>
            <person name="Belzile F."/>
            <person name="Bakkeren G."/>
            <person name="Belanger R.R."/>
        </authorList>
    </citation>
    <scope>NUCLEOTIDE SEQUENCE [LARGE SCALE GENOMIC DNA]</scope>
    <source>
        <strain evidence="19 20">PF-1</strain>
    </source>
</reference>
<comment type="pathway">
    <text evidence="4">Nitrogen metabolism; nitrate reduction (assimilation).</text>
</comment>
<keyword evidence="13" id="KW-0408">Iron</keyword>
<dbReference type="FunFam" id="3.30.413.10:FF:000007">
    <property type="entry name" value="Nitrite reductase [NAD(P)H] large subunit"/>
    <property type="match status" value="1"/>
</dbReference>
<evidence type="ECO:0000256" key="17">
    <source>
        <dbReference type="SAM" id="MobiDB-lite"/>
    </source>
</evidence>
<evidence type="ECO:0000256" key="5">
    <source>
        <dbReference type="ARBA" id="ARBA00010429"/>
    </source>
</evidence>
<dbReference type="Pfam" id="PF04324">
    <property type="entry name" value="Fer2_BFD"/>
    <property type="match status" value="1"/>
</dbReference>
<comment type="cofactor">
    <cofactor evidence="1">
        <name>siroheme</name>
        <dbReference type="ChEBI" id="CHEBI:60052"/>
    </cofactor>
</comment>
<keyword evidence="14" id="KW-0411">Iron-sulfur</keyword>
<feature type="region of interest" description="Disordered" evidence="17">
    <location>
        <begin position="1108"/>
        <end position="1160"/>
    </location>
</feature>
<dbReference type="InterPro" id="IPR045854">
    <property type="entry name" value="NO2/SO3_Rdtase_4Fe4S_sf"/>
</dbReference>
<evidence type="ECO:0000256" key="11">
    <source>
        <dbReference type="ARBA" id="ARBA00022827"/>
    </source>
</evidence>
<evidence type="ECO:0000256" key="10">
    <source>
        <dbReference type="ARBA" id="ARBA00022723"/>
    </source>
</evidence>
<feature type="compositionally biased region" description="Low complexity" evidence="17">
    <location>
        <begin position="1128"/>
        <end position="1151"/>
    </location>
</feature>
<comment type="cofactor">
    <cofactor evidence="3">
        <name>FAD</name>
        <dbReference type="ChEBI" id="CHEBI:57692"/>
    </cofactor>
</comment>
<dbReference type="GO" id="GO:0042128">
    <property type="term" value="P:nitrate assimilation"/>
    <property type="evidence" value="ECO:0007669"/>
    <property type="project" value="UniProtKB-UniPathway"/>
</dbReference>
<dbReference type="Gene3D" id="3.30.413.10">
    <property type="entry name" value="Sulfite Reductase Hemoprotein, domain 1"/>
    <property type="match status" value="1"/>
</dbReference>
<dbReference type="PANTHER" id="PTHR43809:SF1">
    <property type="entry name" value="NITRITE REDUCTASE (NADH) LARGE SUBUNIT"/>
    <property type="match status" value="1"/>
</dbReference>
<evidence type="ECO:0000256" key="3">
    <source>
        <dbReference type="ARBA" id="ARBA00001974"/>
    </source>
</evidence>
<gene>
    <name evidence="19" type="ORF">PFL1_06434</name>
</gene>
<dbReference type="Pfam" id="PF13806">
    <property type="entry name" value="Rieske_2"/>
    <property type="match status" value="1"/>
</dbReference>
<keyword evidence="12" id="KW-0560">Oxidoreductase</keyword>
<dbReference type="GO" id="GO:0008942">
    <property type="term" value="F:nitrite reductase [NAD(P)H] activity"/>
    <property type="evidence" value="ECO:0007669"/>
    <property type="project" value="InterPro"/>
</dbReference>
<dbReference type="CDD" id="cd03529">
    <property type="entry name" value="Rieske_NirD"/>
    <property type="match status" value="1"/>
</dbReference>
<dbReference type="PROSITE" id="PS51296">
    <property type="entry name" value="RIESKE"/>
    <property type="match status" value="1"/>
</dbReference>
<dbReference type="InterPro" id="IPR005117">
    <property type="entry name" value="NiRdtase/SiRdtase_haem-b_fer"/>
</dbReference>
<evidence type="ECO:0000259" key="18">
    <source>
        <dbReference type="PROSITE" id="PS51296"/>
    </source>
</evidence>
<evidence type="ECO:0000256" key="1">
    <source>
        <dbReference type="ARBA" id="ARBA00001929"/>
    </source>
</evidence>
<keyword evidence="9" id="KW-0001">2Fe-2S</keyword>
<proteinExistence type="inferred from homology"/>
<accession>A0A061H1J4</accession>
<dbReference type="GO" id="GO:0051537">
    <property type="term" value="F:2 iron, 2 sulfur cluster binding"/>
    <property type="evidence" value="ECO:0007669"/>
    <property type="project" value="UniProtKB-KW"/>
</dbReference>
<dbReference type="RefSeq" id="XP_007882166.1">
    <property type="nucleotide sequence ID" value="XM_007883975.1"/>
</dbReference>
<dbReference type="EMBL" id="KE361648">
    <property type="protein sequence ID" value="EPQ25979.1"/>
    <property type="molecule type" value="Genomic_DNA"/>
</dbReference>
<dbReference type="PRINTS" id="PR00368">
    <property type="entry name" value="FADPNR"/>
</dbReference>
<dbReference type="HOGENOM" id="CLU_003291_0_0_1"/>
<keyword evidence="10" id="KW-0479">Metal-binding</keyword>
<feature type="domain" description="Rieske" evidence="18">
    <location>
        <begin position="966"/>
        <end position="1077"/>
    </location>
</feature>
<dbReference type="Pfam" id="PF03460">
    <property type="entry name" value="NIR_SIR_ferr"/>
    <property type="match status" value="1"/>
</dbReference>
<keyword evidence="11" id="KW-0274">FAD</keyword>
<evidence type="ECO:0000256" key="15">
    <source>
        <dbReference type="ARBA" id="ARBA00023063"/>
    </source>
</evidence>
<dbReference type="GO" id="GO:0051539">
    <property type="term" value="F:4 iron, 4 sulfur cluster binding"/>
    <property type="evidence" value="ECO:0007669"/>
    <property type="project" value="UniProtKB-KW"/>
</dbReference>
<evidence type="ECO:0000256" key="14">
    <source>
        <dbReference type="ARBA" id="ARBA00023014"/>
    </source>
</evidence>
<dbReference type="InterPro" id="IPR012748">
    <property type="entry name" value="Rieske-like_NirD"/>
</dbReference>
<dbReference type="SUPFAM" id="SSF55124">
    <property type="entry name" value="Nitrite/Sulfite reductase N-terminal domain-like"/>
    <property type="match status" value="1"/>
</dbReference>
<dbReference type="PANTHER" id="PTHR43809">
    <property type="entry name" value="NITRITE REDUCTASE (NADH) LARGE SUBUNIT"/>
    <property type="match status" value="1"/>
</dbReference>
<keyword evidence="7" id="KW-0349">Heme</keyword>
<dbReference type="InterPro" id="IPR036188">
    <property type="entry name" value="FAD/NAD-bd_sf"/>
</dbReference>
<dbReference type="InterPro" id="IPR006067">
    <property type="entry name" value="NO2/SO3_Rdtase_4Fe4S_dom"/>
</dbReference>
<dbReference type="Gene3D" id="3.50.50.60">
    <property type="entry name" value="FAD/NAD(P)-binding domain"/>
    <property type="match status" value="2"/>
</dbReference>
<dbReference type="Pfam" id="PF01077">
    <property type="entry name" value="NIR_SIR"/>
    <property type="match status" value="1"/>
</dbReference>
<evidence type="ECO:0000256" key="13">
    <source>
        <dbReference type="ARBA" id="ARBA00023004"/>
    </source>
</evidence>
<dbReference type="InterPro" id="IPR041854">
    <property type="entry name" value="BFD-like_2Fe2S-bd_dom_sf"/>
</dbReference>
<dbReference type="Gene3D" id="2.102.10.10">
    <property type="entry name" value="Rieske [2Fe-2S] iron-sulphur domain"/>
    <property type="match status" value="1"/>
</dbReference>
<keyword evidence="6" id="KW-0004">4Fe-4S</keyword>
<evidence type="ECO:0000256" key="7">
    <source>
        <dbReference type="ARBA" id="ARBA00022617"/>
    </source>
</evidence>
<comment type="similarity">
    <text evidence="5">Belongs to the nitrite and sulfite reductase 4Fe-4S domain family.</text>
</comment>
<dbReference type="GeneID" id="19320510"/>
<dbReference type="PROSITE" id="PS00365">
    <property type="entry name" value="NIR_SIR"/>
    <property type="match status" value="1"/>
</dbReference>
<protein>
    <recommendedName>
        <fullName evidence="18">Rieske domain-containing protein</fullName>
    </recommendedName>
</protein>
<evidence type="ECO:0000256" key="6">
    <source>
        <dbReference type="ARBA" id="ARBA00022485"/>
    </source>
</evidence>
<organism evidence="19 20">
    <name type="scientific">Pseudozyma flocculosa PF-1</name>
    <dbReference type="NCBI Taxonomy" id="1277687"/>
    <lineage>
        <taxon>Eukaryota</taxon>
        <taxon>Fungi</taxon>
        <taxon>Dikarya</taxon>
        <taxon>Basidiomycota</taxon>
        <taxon>Ustilaginomycotina</taxon>
        <taxon>Ustilaginomycetes</taxon>
        <taxon>Ustilaginales</taxon>
        <taxon>Ustilaginaceae</taxon>
        <taxon>Pseudozyma</taxon>
    </lineage>
</organism>
<dbReference type="SUPFAM" id="SSF51905">
    <property type="entry name" value="FAD/NAD(P)-binding domain"/>
    <property type="match status" value="1"/>
</dbReference>
<dbReference type="InterPro" id="IPR052034">
    <property type="entry name" value="NasD-like"/>
</dbReference>
<evidence type="ECO:0000256" key="9">
    <source>
        <dbReference type="ARBA" id="ARBA00022714"/>
    </source>
</evidence>
<dbReference type="KEGG" id="pfp:PFL1_06434"/>
<dbReference type="CDD" id="cd19944">
    <property type="entry name" value="NirB_Fer2_BFD-like_2"/>
    <property type="match status" value="1"/>
</dbReference>
<sequence length="1160" mass="126605">MAPIPTEVAYTPTDSLSHCCSSSESGIDNAPLTRATTPDSSASSVAGRRRHAVVVGLGMVGIAFVEKLLKYDLEGGREEWQVTVIGEEPHIAYNRVGLTQYFTNRSIEALYLNPLAWYSSHAKGKLTYHTSDPAVAIDAEAKVVKTAKGLEIEYDECILATGSDAALPPYISRKRFFETKGTFVYRSIQDLDDIIGYAQDAPSTLGRRIRKAAVIGGGLLGLEAAKALLDLDEVDQVVLVERNRWVLSRQLDQEGGTMVLDKVRDLGVEVLLQARVRDLQWDGTDRLTGMVLEAKDGKPEEVFEVDMLVFAVGIKARDELATSITPYSPAIHKRGGGFVVDTRLSTSIPHLYAIGECASFLDQTFGLIAPGVEMAEVLAFNLTEGPHHKLRDMKAPDVSTKLKLMGVDVASFGDFFADQGKISKPLPSAGRAAARKGAIAIPPPEEVKKQVKALTYRDPFSDVYKKYIFTADGKYLLGGMMVGDVKDYIKLVSLTTKGMAIEKPPAELIVGAKKEGEDEGADLPDDAQICSCHNVTKGMVVQCVKDGGIRSFGEMKASTKCGSGCGGCVPLATSIFNKALKEAGVEISNHLCAHFAYSRQELFQIVKFKKLKDFSTVMRTVGKTPNSLGCEACRPAVGSILSSLYNEWIMQPSLRQTQDTNDRYLANVQRDGTYSVVPRLPAGEVTPAGLKAIGEVADKFKLYTKITGGQRIDMFGAKKQDLPAIWEILVDAGFESGHAYGKALRTVKSCVGSTWCRYGVGDSVGLAHELESRYKGIRAPHKFKGGVSGCVRECAEAQGKDFGLIATTKGWNVYLGGNGGAKPRHAELVAEDVTKRQAIKILDRFIIFYIRSADKLERTARWIEKFPGGIKGLKEVIVDDKLGICADLEKEMEVLVGTYHCEWTNVVKDPLRKKAFKQFVNTDETQAVSEMITEREQQRPADWPVDSSPLRFSVLDVAKSAPWEFRPVCRLSDLDRQDDSPTSATIKYGDVQIAVWNIPGRGLRAAQNMCPHRRAFVLSDGLIGEDAKGRDYVSCPLHKRNYLLSAKSDEEGGNCTNDGDYSIMTFETRADEETDTVYLRLPPTDALDAVLSTSKWMLRKATEESDLIAGGQSHSIEITGPLSDAETASKQRPSSSDSQPSSSSPAAPKKASCGESALDW</sequence>
<evidence type="ECO:0000313" key="19">
    <source>
        <dbReference type="EMBL" id="EPQ25979.1"/>
    </source>
</evidence>
<dbReference type="InterPro" id="IPR017941">
    <property type="entry name" value="Rieske_2Fe-2S"/>
</dbReference>
<dbReference type="Proteomes" id="UP000053664">
    <property type="component" value="Unassembled WGS sequence"/>
</dbReference>
<name>A0A061H1J4_9BASI</name>
<dbReference type="GO" id="GO:0020037">
    <property type="term" value="F:heme binding"/>
    <property type="evidence" value="ECO:0007669"/>
    <property type="project" value="InterPro"/>
</dbReference>
<dbReference type="GO" id="GO:0046872">
    <property type="term" value="F:metal ion binding"/>
    <property type="evidence" value="ECO:0007669"/>
    <property type="project" value="UniProtKB-KW"/>
</dbReference>
<evidence type="ECO:0000256" key="8">
    <source>
        <dbReference type="ARBA" id="ARBA00022630"/>
    </source>
</evidence>
<dbReference type="SUPFAM" id="SSF56014">
    <property type="entry name" value="Nitrite and sulphite reductase 4Fe-4S domain-like"/>
    <property type="match status" value="1"/>
</dbReference>
<evidence type="ECO:0000256" key="2">
    <source>
        <dbReference type="ARBA" id="ARBA00001966"/>
    </source>
</evidence>
<dbReference type="InterPro" id="IPR007419">
    <property type="entry name" value="BFD-like_2Fe2S-bd_dom"/>
</dbReference>